<dbReference type="GO" id="GO:0004029">
    <property type="term" value="F:aldehyde dehydrogenase (NAD+) activity"/>
    <property type="evidence" value="ECO:0007669"/>
    <property type="project" value="TreeGrafter"/>
</dbReference>
<dbReference type="EMBL" id="MQUA01000014">
    <property type="protein sequence ID" value="PQB02979.1"/>
    <property type="molecule type" value="Genomic_DNA"/>
</dbReference>
<sequence>MILVTGGTGLVGSHLLYHLSLQNDTIRAVYRTESSLVKVKNVFSFYTDDKNLFNKIEWFLADITDVPSMIPAFFDVTHVYHCAAFISFNPKDYREMRKINIHGTAIIVNLCIDAKIDKLCYVSSIATVGNSLKGDLSTEEHEWNKELNNSGYSITKFGAEMEVWRASQEGVDVVIVSPGVILGSGFWTAGSGKLFSQVYNGFQFYTEGITGFVSVQDVVKPMILLMNSDVKNERFILVSQNKSFKEIFFLIADAFGKKRPSKKIKSWQTNIFWRVAWLLSKITGKEPLLSKYSARSAHAVSKYSSEKIEKILNFKFEKTEKSVEEICKNYIKEHSLP</sequence>
<dbReference type="SUPFAM" id="SSF51735">
    <property type="entry name" value="NAD(P)-binding Rossmann-fold domains"/>
    <property type="match status" value="1"/>
</dbReference>
<feature type="domain" description="Thioester reductase (TE)" evidence="1">
    <location>
        <begin position="4"/>
        <end position="193"/>
    </location>
</feature>
<dbReference type="InterPro" id="IPR036291">
    <property type="entry name" value="NAD(P)-bd_dom_sf"/>
</dbReference>
<name>A0A2S7L0W7_9FLAO</name>
<reference evidence="3 4" key="1">
    <citation type="submission" date="2016-11" db="EMBL/GenBank/DDBJ databases">
        <title>Trade-off between light-utilization and light-protection in marine flavobacteria.</title>
        <authorList>
            <person name="Kumagai Y."/>
        </authorList>
    </citation>
    <scope>NUCLEOTIDE SEQUENCE [LARGE SCALE GENOMIC DNA]</scope>
    <source>
        <strain evidence="3 4">ATCC 700397</strain>
    </source>
</reference>
<dbReference type="RefSeq" id="WP_104810754.1">
    <property type="nucleotide sequence ID" value="NZ_MQUA01000013.1"/>
</dbReference>
<dbReference type="InterPro" id="IPR013120">
    <property type="entry name" value="FAR_NAD-bd"/>
</dbReference>
<dbReference type="EMBL" id="MQUA01000013">
    <property type="protein sequence ID" value="PQB08565.1"/>
    <property type="molecule type" value="Genomic_DNA"/>
</dbReference>
<comment type="caution">
    <text evidence="3">The sequence shown here is derived from an EMBL/GenBank/DDBJ whole genome shotgun (WGS) entry which is preliminary data.</text>
</comment>
<accession>A0A2S7L0W7</accession>
<gene>
    <name evidence="3" type="ORF">BST83_16620</name>
    <name evidence="2" type="ORF">BST83_16680</name>
</gene>
<evidence type="ECO:0000313" key="4">
    <source>
        <dbReference type="Proteomes" id="UP000239522"/>
    </source>
</evidence>
<evidence type="ECO:0000259" key="1">
    <source>
        <dbReference type="Pfam" id="PF07993"/>
    </source>
</evidence>
<dbReference type="PANTHER" id="PTHR48079:SF6">
    <property type="entry name" value="NAD(P)-BINDING DOMAIN-CONTAINING PROTEIN-RELATED"/>
    <property type="match status" value="1"/>
</dbReference>
<dbReference type="Gene3D" id="3.40.50.720">
    <property type="entry name" value="NAD(P)-binding Rossmann-like Domain"/>
    <property type="match status" value="1"/>
</dbReference>
<dbReference type="OrthoDB" id="596910at2"/>
<protein>
    <submittedName>
        <fullName evidence="3">NAD-dependent epimerase</fullName>
    </submittedName>
</protein>
<evidence type="ECO:0000313" key="3">
    <source>
        <dbReference type="EMBL" id="PQB08565.1"/>
    </source>
</evidence>
<dbReference type="PANTHER" id="PTHR48079">
    <property type="entry name" value="PROTEIN YEEZ"/>
    <property type="match status" value="1"/>
</dbReference>
<dbReference type="AlphaFoldDB" id="A0A2S7L0W7"/>
<proteinExistence type="predicted"/>
<keyword evidence="4" id="KW-1185">Reference proteome</keyword>
<dbReference type="Proteomes" id="UP000239522">
    <property type="component" value="Unassembled WGS sequence"/>
</dbReference>
<dbReference type="GO" id="GO:0005737">
    <property type="term" value="C:cytoplasm"/>
    <property type="evidence" value="ECO:0007669"/>
    <property type="project" value="TreeGrafter"/>
</dbReference>
<organism evidence="3 4">
    <name type="scientific">Polaribacter filamentus</name>
    <dbReference type="NCBI Taxonomy" id="53483"/>
    <lineage>
        <taxon>Bacteria</taxon>
        <taxon>Pseudomonadati</taxon>
        <taxon>Bacteroidota</taxon>
        <taxon>Flavobacteriia</taxon>
        <taxon>Flavobacteriales</taxon>
        <taxon>Flavobacteriaceae</taxon>
    </lineage>
</organism>
<dbReference type="Pfam" id="PF07993">
    <property type="entry name" value="NAD_binding_4"/>
    <property type="match status" value="1"/>
</dbReference>
<dbReference type="InterPro" id="IPR051783">
    <property type="entry name" value="NAD(P)-dependent_oxidoreduct"/>
</dbReference>
<evidence type="ECO:0000313" key="2">
    <source>
        <dbReference type="EMBL" id="PQB02979.1"/>
    </source>
</evidence>